<proteinExistence type="predicted"/>
<dbReference type="InterPro" id="IPR025737">
    <property type="entry name" value="FApF"/>
</dbReference>
<dbReference type="RefSeq" id="WP_267218449.1">
    <property type="nucleotide sequence ID" value="NZ_JAPCWC010000001.1"/>
</dbReference>
<name>A0ABV6SBM4_9SPHN</name>
<reference evidence="2 3" key="1">
    <citation type="submission" date="2024-09" db="EMBL/GenBank/DDBJ databases">
        <authorList>
            <person name="Sun Q."/>
            <person name="Mori K."/>
        </authorList>
    </citation>
    <scope>NUCLEOTIDE SEQUENCE [LARGE SCALE GENOMIC DNA]</scope>
    <source>
        <strain evidence="2 3">CICC 11035S</strain>
    </source>
</reference>
<comment type="caution">
    <text evidence="2">The sequence shown here is derived from an EMBL/GenBank/DDBJ whole genome shotgun (WGS) entry which is preliminary data.</text>
</comment>
<keyword evidence="1" id="KW-0732">Signal</keyword>
<organism evidence="2 3">
    <name type="scientific">Novosphingobium clariflavum</name>
    <dbReference type="NCBI Taxonomy" id="2029884"/>
    <lineage>
        <taxon>Bacteria</taxon>
        <taxon>Pseudomonadati</taxon>
        <taxon>Pseudomonadota</taxon>
        <taxon>Alphaproteobacteria</taxon>
        <taxon>Sphingomonadales</taxon>
        <taxon>Sphingomonadaceae</taxon>
        <taxon>Novosphingobium</taxon>
    </lineage>
</organism>
<dbReference type="EMBL" id="JBHLTM010000075">
    <property type="protein sequence ID" value="MFC0686642.1"/>
    <property type="molecule type" value="Genomic_DNA"/>
</dbReference>
<evidence type="ECO:0000256" key="1">
    <source>
        <dbReference type="SAM" id="SignalP"/>
    </source>
</evidence>
<keyword evidence="3" id="KW-1185">Reference proteome</keyword>
<dbReference type="Pfam" id="PF13557">
    <property type="entry name" value="Phenol_MetA_deg"/>
    <property type="match status" value="1"/>
</dbReference>
<evidence type="ECO:0000313" key="2">
    <source>
        <dbReference type="EMBL" id="MFC0686642.1"/>
    </source>
</evidence>
<feature type="signal peptide" evidence="1">
    <location>
        <begin position="1"/>
        <end position="20"/>
    </location>
</feature>
<accession>A0ABV6SBM4</accession>
<dbReference type="Proteomes" id="UP001589858">
    <property type="component" value="Unassembled WGS sequence"/>
</dbReference>
<sequence>MKIAAIVLSATALLPAAAAAQERSYCPDRPGIGTPACTMAPGQFSLELGLGDWTLERGEGQRQDSFTLGDALLRYGIADHAEVQVGWTMLGLARTRDSVSHTVDHRSGSGDMTLALRRNLINPDGSGFSLAVMPYVSLPVGRTPFGSGDWGAGMLVPVSYQLSDTWSLSSTSEFDAAVDEDGHGRHFAVAETVGATAAVSGSISVTAEYQILGDRDPAGHSVQHLAGLSLGWQPQDDLQLDLGANAGLDRDAADVEVYFGIARRF</sequence>
<gene>
    <name evidence="2" type="ORF">ACFFF8_18815</name>
</gene>
<evidence type="ECO:0000313" key="3">
    <source>
        <dbReference type="Proteomes" id="UP001589858"/>
    </source>
</evidence>
<protein>
    <submittedName>
        <fullName evidence="2">Transporter</fullName>
    </submittedName>
</protein>
<feature type="chain" id="PRO_5046673015" evidence="1">
    <location>
        <begin position="21"/>
        <end position="265"/>
    </location>
</feature>